<comment type="similarity">
    <text evidence="3">Belongs to the methyl-accepting chemotaxis (MCP) protein family.</text>
</comment>
<dbReference type="PROSITE" id="PS50111">
    <property type="entry name" value="CHEMOTAXIS_TRANSDUC_2"/>
    <property type="match status" value="1"/>
</dbReference>
<dbReference type="CDD" id="cd06225">
    <property type="entry name" value="HAMP"/>
    <property type="match status" value="1"/>
</dbReference>
<dbReference type="PANTHER" id="PTHR32089:SF112">
    <property type="entry name" value="LYSOZYME-LIKE PROTEIN-RELATED"/>
    <property type="match status" value="1"/>
</dbReference>
<feature type="region of interest" description="Disordered" evidence="6">
    <location>
        <begin position="288"/>
        <end position="314"/>
    </location>
</feature>
<dbReference type="Gene3D" id="6.10.340.10">
    <property type="match status" value="1"/>
</dbReference>
<dbReference type="HOGENOM" id="CLU_000445_107_27_7"/>
<name>B8J478_DESDA</name>
<comment type="subcellular location">
    <subcellularLocation>
        <location evidence="1">Membrane</location>
    </subcellularLocation>
</comment>
<dbReference type="AlphaFoldDB" id="B8J478"/>
<dbReference type="PROSITE" id="PS50885">
    <property type="entry name" value="HAMP"/>
    <property type="match status" value="1"/>
</dbReference>
<evidence type="ECO:0000256" key="4">
    <source>
        <dbReference type="PROSITE-ProRule" id="PRU00284"/>
    </source>
</evidence>
<feature type="domain" description="HAMP" evidence="9">
    <location>
        <begin position="234"/>
        <end position="286"/>
    </location>
</feature>
<feature type="transmembrane region" description="Helical" evidence="7">
    <location>
        <begin position="212"/>
        <end position="231"/>
    </location>
</feature>
<evidence type="ECO:0000256" key="1">
    <source>
        <dbReference type="ARBA" id="ARBA00004370"/>
    </source>
</evidence>
<dbReference type="Pfam" id="PF00672">
    <property type="entry name" value="HAMP"/>
    <property type="match status" value="1"/>
</dbReference>
<dbReference type="InterPro" id="IPR004089">
    <property type="entry name" value="MCPsignal_dom"/>
</dbReference>
<proteinExistence type="inferred from homology"/>
<evidence type="ECO:0000256" key="2">
    <source>
        <dbReference type="ARBA" id="ARBA00023224"/>
    </source>
</evidence>
<evidence type="ECO:0000256" key="5">
    <source>
        <dbReference type="SAM" id="Coils"/>
    </source>
</evidence>
<dbReference type="Pfam" id="PF00015">
    <property type="entry name" value="MCPsignal"/>
    <property type="match status" value="1"/>
</dbReference>
<dbReference type="GO" id="GO:0006935">
    <property type="term" value="P:chemotaxis"/>
    <property type="evidence" value="ECO:0007669"/>
    <property type="project" value="UniProtKB-ARBA"/>
</dbReference>
<dbReference type="FunFam" id="1.10.287.950:FF:000001">
    <property type="entry name" value="Methyl-accepting chemotaxis sensory transducer"/>
    <property type="match status" value="1"/>
</dbReference>
<evidence type="ECO:0000259" key="8">
    <source>
        <dbReference type="PROSITE" id="PS50111"/>
    </source>
</evidence>
<accession>B8J478</accession>
<evidence type="ECO:0000259" key="9">
    <source>
        <dbReference type="PROSITE" id="PS50885"/>
    </source>
</evidence>
<feature type="transmembrane region" description="Helical" evidence="7">
    <location>
        <begin position="12"/>
        <end position="29"/>
    </location>
</feature>
<protein>
    <submittedName>
        <fullName evidence="10">Methyl-accepting chemotaxis sensory transducer</fullName>
    </submittedName>
</protein>
<dbReference type="EMBL" id="CP001358">
    <property type="protein sequence ID" value="ACL50123.1"/>
    <property type="molecule type" value="Genomic_DNA"/>
</dbReference>
<dbReference type="SMART" id="SM00283">
    <property type="entry name" value="MA"/>
    <property type="match status" value="1"/>
</dbReference>
<gene>
    <name evidence="10" type="ordered locus">Ddes_2227</name>
</gene>
<keyword evidence="5" id="KW-0175">Coiled coil</keyword>
<dbReference type="PANTHER" id="PTHR32089">
    <property type="entry name" value="METHYL-ACCEPTING CHEMOTAXIS PROTEIN MCPB"/>
    <property type="match status" value="1"/>
</dbReference>
<feature type="compositionally biased region" description="Basic and acidic residues" evidence="6">
    <location>
        <begin position="288"/>
        <end position="300"/>
    </location>
</feature>
<organism evidence="10">
    <name type="scientific">Desulfovibrio desulfuricans (strain ATCC 27774 / DSM 6949 / MB)</name>
    <dbReference type="NCBI Taxonomy" id="525146"/>
    <lineage>
        <taxon>Bacteria</taxon>
        <taxon>Pseudomonadati</taxon>
        <taxon>Thermodesulfobacteriota</taxon>
        <taxon>Desulfovibrionia</taxon>
        <taxon>Desulfovibrionales</taxon>
        <taxon>Desulfovibrionaceae</taxon>
        <taxon>Desulfovibrio</taxon>
    </lineage>
</organism>
<dbReference type="GO" id="GO:0016020">
    <property type="term" value="C:membrane"/>
    <property type="evidence" value="ECO:0007669"/>
    <property type="project" value="UniProtKB-SubCell"/>
</dbReference>
<keyword evidence="7" id="KW-1133">Transmembrane helix</keyword>
<dbReference type="CDD" id="cd11386">
    <property type="entry name" value="MCP_signal"/>
    <property type="match status" value="1"/>
</dbReference>
<feature type="coiled-coil region" evidence="5">
    <location>
        <begin position="579"/>
        <end position="606"/>
    </location>
</feature>
<keyword evidence="7" id="KW-0472">Membrane</keyword>
<reference evidence="10" key="1">
    <citation type="submission" date="2009-01" db="EMBL/GenBank/DDBJ databases">
        <title>Complete sequence of Desulfovibrio desulfuricans subsp. desulfuricans str. ATCC 27774.</title>
        <authorList>
            <consortium name="US DOE Joint Genome Institute"/>
            <person name="Lucas S."/>
            <person name="Copeland A."/>
            <person name="Lapidus A."/>
            <person name="Glavina del Rio T."/>
            <person name="Tice H."/>
            <person name="Bruce D."/>
            <person name="Goodwin L."/>
            <person name="Pitluck S."/>
            <person name="Sims D."/>
            <person name="Lu M."/>
            <person name="Kiss H."/>
            <person name="Meineke L."/>
            <person name="Brettin T."/>
            <person name="Detter J.C."/>
            <person name="Han C."/>
            <person name="Larimer F."/>
            <person name="Land M."/>
            <person name="Hauser L."/>
            <person name="Kyrpides N."/>
            <person name="Ovchinnikova G."/>
            <person name="Hazen T.C."/>
        </authorList>
    </citation>
    <scope>NUCLEOTIDE SEQUENCE [LARGE SCALE GENOMIC DNA]</scope>
    <source>
        <strain evidence="10">ATCC 27774</strain>
    </source>
</reference>
<dbReference type="Gene3D" id="1.10.287.950">
    <property type="entry name" value="Methyl-accepting chemotaxis protein"/>
    <property type="match status" value="1"/>
</dbReference>
<evidence type="ECO:0000256" key="7">
    <source>
        <dbReference type="SAM" id="Phobius"/>
    </source>
</evidence>
<dbReference type="GO" id="GO:0007165">
    <property type="term" value="P:signal transduction"/>
    <property type="evidence" value="ECO:0007669"/>
    <property type="project" value="UniProtKB-KW"/>
</dbReference>
<keyword evidence="2 4" id="KW-0807">Transducer</keyword>
<dbReference type="STRING" id="525146.Ddes_2227"/>
<evidence type="ECO:0000313" key="10">
    <source>
        <dbReference type="EMBL" id="ACL50123.1"/>
    </source>
</evidence>
<dbReference type="KEGG" id="dds:Ddes_2227"/>
<sequence precursor="true">MTIKNATSCINLATIAAIAFVCGTLLLYAQSSQRVEEVMETKAIVVALGDELRQSSVSLTRNVRMYAVTGDKKYEDAYNAVLDERSGKIPRFSNRGIFPNEKHNLLELLAKYKVTAEEMAYVTAANNLSNNLVPLEVEAMNLVKGLYKDAGGQYTVKGTPDKERAISIVYGKEYESLAKPIMDKMDVFVAALESRTRQEVNTVAARNDLYEIIVFASLAAAAGICLVSIIYSRKNVIAPLLLTTDFAQKVADGDFDSSIDASSANEIGTLRNALNTMVAASKKFIHNAESESKSAREQAEKATQAMRQADEASREAQEKTAVLLEIAQQLEQVASAVSSAAGQLSTEIEQADRSAGESAQSLSEAATAMNEMNATVQEVARNASSAAAVSAETKANAENGAQIVQNALASIDEVHTVSLALKDDMSRLDTHAQAITHIMNVISDIADQTNLLALNAAIEAARAGDAGRGFAVVADEVRKLAEKTVASTNDVGNAIAAIQSSTAQSVKSMDSALKAVDTATTYAGQSGDALRQIVKNVETTADQVSAIATASEEQSAASEEINQSIVHVNAMSGQTAQAMAEANHAVTNLARQAERLTQLITRMKQN</sequence>
<evidence type="ECO:0000256" key="3">
    <source>
        <dbReference type="ARBA" id="ARBA00029447"/>
    </source>
</evidence>
<dbReference type="SUPFAM" id="SSF158472">
    <property type="entry name" value="HAMP domain-like"/>
    <property type="match status" value="1"/>
</dbReference>
<dbReference type="eggNOG" id="COG0840">
    <property type="taxonomic scope" value="Bacteria"/>
</dbReference>
<feature type="domain" description="Methyl-accepting transducer" evidence="8">
    <location>
        <begin position="333"/>
        <end position="569"/>
    </location>
</feature>
<keyword evidence="7" id="KW-0812">Transmembrane</keyword>
<dbReference type="SMART" id="SM00304">
    <property type="entry name" value="HAMP"/>
    <property type="match status" value="2"/>
</dbReference>
<evidence type="ECO:0000256" key="6">
    <source>
        <dbReference type="SAM" id="MobiDB-lite"/>
    </source>
</evidence>
<dbReference type="InterPro" id="IPR003660">
    <property type="entry name" value="HAMP_dom"/>
</dbReference>
<dbReference type="SUPFAM" id="SSF58104">
    <property type="entry name" value="Methyl-accepting chemotaxis protein (MCP) signaling domain"/>
    <property type="match status" value="1"/>
</dbReference>